<dbReference type="SUPFAM" id="SSF56553">
    <property type="entry name" value="Insert subdomain of RNA polymerase alpha subunit"/>
    <property type="match status" value="1"/>
</dbReference>
<accession>A0A1A9HZ36</accession>
<dbReference type="GO" id="GO:0003899">
    <property type="term" value="F:DNA-directed RNA polymerase activity"/>
    <property type="evidence" value="ECO:0007669"/>
    <property type="project" value="UniProtKB-UniRule"/>
</dbReference>
<dbReference type="GO" id="GO:0005737">
    <property type="term" value="C:cytoplasm"/>
    <property type="evidence" value="ECO:0007669"/>
    <property type="project" value="UniProtKB-ARBA"/>
</dbReference>
<dbReference type="InterPro" id="IPR011263">
    <property type="entry name" value="DNA-dir_RNA_pol_RpoA/D/Rpb3"/>
</dbReference>
<comment type="similarity">
    <text evidence="1 11">Belongs to the RNA polymerase alpha chain family.</text>
</comment>
<evidence type="ECO:0000256" key="7">
    <source>
        <dbReference type="ARBA" id="ARBA00023163"/>
    </source>
</evidence>
<dbReference type="CDD" id="cd06928">
    <property type="entry name" value="RNAP_alpha_NTD"/>
    <property type="match status" value="1"/>
</dbReference>
<dbReference type="OrthoDB" id="9805706at2"/>
<dbReference type="FunFam" id="2.170.120.12:FF:000001">
    <property type="entry name" value="DNA-directed RNA polymerase subunit alpha"/>
    <property type="match status" value="1"/>
</dbReference>
<protein>
    <recommendedName>
        <fullName evidence="3 11">DNA-directed RNA polymerase subunit alpha</fullName>
        <shortName evidence="11">RNAP subunit alpha</shortName>
        <ecNumber evidence="2 11">2.7.7.6</ecNumber>
    </recommendedName>
    <alternativeName>
        <fullName evidence="9 11">RNA polymerase subunit alpha</fullName>
    </alternativeName>
    <alternativeName>
        <fullName evidence="8 11">Transcriptase subunit alpha</fullName>
    </alternativeName>
</protein>
<evidence type="ECO:0000256" key="1">
    <source>
        <dbReference type="ARBA" id="ARBA00007123"/>
    </source>
</evidence>
<dbReference type="Gene3D" id="1.10.150.20">
    <property type="entry name" value="5' to 3' exonuclease, C-terminal subdomain"/>
    <property type="match status" value="1"/>
</dbReference>
<dbReference type="Proteomes" id="UP000077667">
    <property type="component" value="Chromosome"/>
</dbReference>
<evidence type="ECO:0000256" key="4">
    <source>
        <dbReference type="ARBA" id="ARBA00022478"/>
    </source>
</evidence>
<evidence type="ECO:0000256" key="2">
    <source>
        <dbReference type="ARBA" id="ARBA00012418"/>
    </source>
</evidence>
<dbReference type="SUPFAM" id="SSF47789">
    <property type="entry name" value="C-terminal domain of RNA polymerase alpha subunit"/>
    <property type="match status" value="1"/>
</dbReference>
<dbReference type="HAMAP" id="MF_00059">
    <property type="entry name" value="RNApol_bact_RpoA"/>
    <property type="match status" value="1"/>
</dbReference>
<dbReference type="InterPro" id="IPR036603">
    <property type="entry name" value="RBP11-like"/>
</dbReference>
<dbReference type="EC" id="2.7.7.6" evidence="2 11"/>
<dbReference type="Gene3D" id="3.30.1360.10">
    <property type="entry name" value="RNA polymerase, RBP11-like subunit"/>
    <property type="match status" value="1"/>
</dbReference>
<sequence length="333" mass="37762">MAILNFHQPDKIILQKASDFEAQFEFRPLEPGYGVTIGNALRRVLLNSLEGYAIVGIKIEGVDHEFATMKGISEDVVEIILNLKQVRFKKIVDHEVANEKIAISVKNQTEFTAGMIAEGTQSFQIMNPDLLICTMDSSSKLDIELTIGKGRGYVPAEDNKVKDAPVGYIAIDSIFTPIKNVKYSIENTRVEQRTDYEKLLMEVITDGTIHPEEAVKQASRILIQHLMIITDENITFDNKEEKKEDMVDEQTLQLRKVLKTPLEDLDLSVRAFNCLKAAKINSLSELVQYEQEDLMKFRNFGQKSLSEIEQVLIERGLSFGMDLQKLGIDKDDY</sequence>
<name>A0A1A9HZ36_9BACT</name>
<dbReference type="GO" id="GO:0003677">
    <property type="term" value="F:DNA binding"/>
    <property type="evidence" value="ECO:0007669"/>
    <property type="project" value="UniProtKB-UniRule"/>
</dbReference>
<dbReference type="AlphaFoldDB" id="A0A1A9HZ36"/>
<keyword evidence="7 11" id="KW-0804">Transcription</keyword>
<organism evidence="13 14">
    <name type="scientific">Niabella ginsenosidivorans</name>
    <dbReference type="NCBI Taxonomy" id="1176587"/>
    <lineage>
        <taxon>Bacteria</taxon>
        <taxon>Pseudomonadati</taxon>
        <taxon>Bacteroidota</taxon>
        <taxon>Chitinophagia</taxon>
        <taxon>Chitinophagales</taxon>
        <taxon>Chitinophagaceae</taxon>
        <taxon>Niabella</taxon>
    </lineage>
</organism>
<dbReference type="Pfam" id="PF01000">
    <property type="entry name" value="RNA_pol_A_bac"/>
    <property type="match status" value="1"/>
</dbReference>
<evidence type="ECO:0000256" key="11">
    <source>
        <dbReference type="HAMAP-Rule" id="MF_00059"/>
    </source>
</evidence>
<evidence type="ECO:0000256" key="5">
    <source>
        <dbReference type="ARBA" id="ARBA00022679"/>
    </source>
</evidence>
<evidence type="ECO:0000313" key="14">
    <source>
        <dbReference type="Proteomes" id="UP000077667"/>
    </source>
</evidence>
<evidence type="ECO:0000256" key="10">
    <source>
        <dbReference type="ARBA" id="ARBA00048552"/>
    </source>
</evidence>
<dbReference type="InterPro" id="IPR011260">
    <property type="entry name" value="RNAP_asu_C"/>
</dbReference>
<dbReference type="KEGG" id="nia:A8C56_01000"/>
<dbReference type="Pfam" id="PF03118">
    <property type="entry name" value="RNA_pol_A_CTD"/>
    <property type="match status" value="1"/>
</dbReference>
<dbReference type="InterPro" id="IPR011262">
    <property type="entry name" value="DNA-dir_RNA_pol_insert"/>
</dbReference>
<feature type="region of interest" description="Alpha N-terminal domain (alpha-NTD)" evidence="11">
    <location>
        <begin position="1"/>
        <end position="238"/>
    </location>
</feature>
<proteinExistence type="inferred from homology"/>
<comment type="catalytic activity">
    <reaction evidence="10 11">
        <text>RNA(n) + a ribonucleoside 5'-triphosphate = RNA(n+1) + diphosphate</text>
        <dbReference type="Rhea" id="RHEA:21248"/>
        <dbReference type="Rhea" id="RHEA-COMP:14527"/>
        <dbReference type="Rhea" id="RHEA-COMP:17342"/>
        <dbReference type="ChEBI" id="CHEBI:33019"/>
        <dbReference type="ChEBI" id="CHEBI:61557"/>
        <dbReference type="ChEBI" id="CHEBI:140395"/>
        <dbReference type="EC" id="2.7.7.6"/>
    </reaction>
</comment>
<dbReference type="Gene3D" id="2.170.120.12">
    <property type="entry name" value="DNA-directed RNA polymerase, insert domain"/>
    <property type="match status" value="1"/>
</dbReference>
<dbReference type="STRING" id="1176587.A8C56_01000"/>
<dbReference type="RefSeq" id="WP_067750901.1">
    <property type="nucleotide sequence ID" value="NZ_CP015772.1"/>
</dbReference>
<dbReference type="GO" id="GO:0046983">
    <property type="term" value="F:protein dimerization activity"/>
    <property type="evidence" value="ECO:0007669"/>
    <property type="project" value="InterPro"/>
</dbReference>
<feature type="domain" description="DNA-directed RNA polymerase RpoA/D/Rpb3-type" evidence="12">
    <location>
        <begin position="21"/>
        <end position="232"/>
    </location>
</feature>
<dbReference type="SUPFAM" id="SSF55257">
    <property type="entry name" value="RBP11-like subunits of RNA polymerase"/>
    <property type="match status" value="1"/>
</dbReference>
<evidence type="ECO:0000256" key="6">
    <source>
        <dbReference type="ARBA" id="ARBA00022695"/>
    </source>
</evidence>
<dbReference type="NCBIfam" id="NF003513">
    <property type="entry name" value="PRK05182.1-2"/>
    <property type="match status" value="1"/>
</dbReference>
<dbReference type="NCBIfam" id="NF003519">
    <property type="entry name" value="PRK05182.2-5"/>
    <property type="match status" value="1"/>
</dbReference>
<dbReference type="EMBL" id="CP015772">
    <property type="protein sequence ID" value="ANH79740.1"/>
    <property type="molecule type" value="Genomic_DNA"/>
</dbReference>
<comment type="function">
    <text evidence="11">DNA-dependent RNA polymerase catalyzes the transcription of DNA into RNA using the four ribonucleoside triphosphates as substrates.</text>
</comment>
<evidence type="ECO:0000256" key="3">
    <source>
        <dbReference type="ARBA" id="ARBA00015972"/>
    </source>
</evidence>
<keyword evidence="6 11" id="KW-0548">Nucleotidyltransferase</keyword>
<comment type="domain">
    <text evidence="11">The N-terminal domain is essential for RNAP assembly and basal transcription, whereas the C-terminal domain is involved in interaction with transcriptional regulators and with upstream promoter elements.</text>
</comment>
<dbReference type="NCBIfam" id="NF003516">
    <property type="entry name" value="PRK05182.2-2"/>
    <property type="match status" value="1"/>
</dbReference>
<evidence type="ECO:0000259" key="12">
    <source>
        <dbReference type="SMART" id="SM00662"/>
    </source>
</evidence>
<comment type="subunit">
    <text evidence="11">Homodimer. The RNAP catalytic core consists of 2 alpha, 1 beta, 1 beta' and 1 omega subunit. When a sigma factor is associated with the core the holoenzyme is formed, which can initiate transcription.</text>
</comment>
<evidence type="ECO:0000313" key="13">
    <source>
        <dbReference type="EMBL" id="ANH79740.1"/>
    </source>
</evidence>
<dbReference type="GO" id="GO:0006351">
    <property type="term" value="P:DNA-templated transcription"/>
    <property type="evidence" value="ECO:0007669"/>
    <property type="project" value="UniProtKB-UniRule"/>
</dbReference>
<keyword evidence="5 11" id="KW-0808">Transferase</keyword>
<dbReference type="GO" id="GO:0000428">
    <property type="term" value="C:DNA-directed RNA polymerase complex"/>
    <property type="evidence" value="ECO:0007669"/>
    <property type="project" value="UniProtKB-KW"/>
</dbReference>
<reference evidence="13 14" key="1">
    <citation type="submission" date="2016-05" db="EMBL/GenBank/DDBJ databases">
        <title>Niabella ginsenosidivorans BS26 whole genome sequencing.</title>
        <authorList>
            <person name="Im W.T."/>
            <person name="Siddiqi M.Z."/>
        </authorList>
    </citation>
    <scope>NUCLEOTIDE SEQUENCE [LARGE SCALE GENOMIC DNA]</scope>
    <source>
        <strain evidence="13 14">BS26</strain>
    </source>
</reference>
<evidence type="ECO:0000256" key="8">
    <source>
        <dbReference type="ARBA" id="ARBA00032524"/>
    </source>
</evidence>
<dbReference type="InterPro" id="IPR011773">
    <property type="entry name" value="DNA-dir_RpoA"/>
</dbReference>
<feature type="region of interest" description="Alpha C-terminal domain (alpha-CTD)" evidence="11">
    <location>
        <begin position="254"/>
        <end position="333"/>
    </location>
</feature>
<keyword evidence="4 11" id="KW-0240">DNA-directed RNA polymerase</keyword>
<gene>
    <name evidence="11" type="primary">rpoA</name>
    <name evidence="13" type="ORF">A8C56_01000</name>
</gene>
<keyword evidence="14" id="KW-1185">Reference proteome</keyword>
<dbReference type="Pfam" id="PF01193">
    <property type="entry name" value="RNA_pol_L"/>
    <property type="match status" value="1"/>
</dbReference>
<dbReference type="InterPro" id="IPR036643">
    <property type="entry name" value="RNApol_insert_sf"/>
</dbReference>
<dbReference type="NCBIfam" id="TIGR02027">
    <property type="entry name" value="rpoA"/>
    <property type="match status" value="1"/>
</dbReference>
<evidence type="ECO:0000256" key="9">
    <source>
        <dbReference type="ARBA" id="ARBA00033070"/>
    </source>
</evidence>
<dbReference type="SMART" id="SM00662">
    <property type="entry name" value="RPOLD"/>
    <property type="match status" value="1"/>
</dbReference>